<evidence type="ECO:0000313" key="2">
    <source>
        <dbReference type="Proteomes" id="UP001213681"/>
    </source>
</evidence>
<comment type="caution">
    <text evidence="1">The sequence shown here is derived from an EMBL/GenBank/DDBJ whole genome shotgun (WGS) entry which is preliminary data.</text>
</comment>
<evidence type="ECO:0000313" key="1">
    <source>
        <dbReference type="EMBL" id="KAJ5453676.1"/>
    </source>
</evidence>
<reference evidence="1" key="2">
    <citation type="journal article" date="2023" name="IMA Fungus">
        <title>Comparative genomic study of the Penicillium genus elucidates a diverse pangenome and 15 lateral gene transfer events.</title>
        <authorList>
            <person name="Petersen C."/>
            <person name="Sorensen T."/>
            <person name="Nielsen M.R."/>
            <person name="Sondergaard T.E."/>
            <person name="Sorensen J.L."/>
            <person name="Fitzpatrick D.A."/>
            <person name="Frisvad J.C."/>
            <person name="Nielsen K.L."/>
        </authorList>
    </citation>
    <scope>NUCLEOTIDE SEQUENCE</scope>
    <source>
        <strain evidence="1">IBT 16125</strain>
    </source>
</reference>
<name>A0AAD6C6F0_9EURO</name>
<keyword evidence="2" id="KW-1185">Reference proteome</keyword>
<protein>
    <submittedName>
        <fullName evidence="1">Uncharacterized protein</fullName>
    </submittedName>
</protein>
<dbReference type="AlphaFoldDB" id="A0AAD6C6F0"/>
<sequence>MTVSSEAMTVVESILRRFKDRSGNFFTHLEIQIIFFWHTYQAMAGETMDAAVPMMITGVLTPHATDMELHARATKALRNEKDRDNQARASEYNEMTRRLTANGAELRLWDALAPRTMFYFRAANFAVAQIPPLSASTPTSPVRGTLNRTPAQITQSFVVLGEASPTPPNAMEVSQTDTRVEQLEEANCLLTERLFYLEDERAQFQEEWEIMGRKLNGSEAENRRLRNVLEASLQIFTEPWDALKDGYGS</sequence>
<gene>
    <name evidence="1" type="ORF">N7458_004632</name>
</gene>
<reference evidence="1" key="1">
    <citation type="submission" date="2022-12" db="EMBL/GenBank/DDBJ databases">
        <authorList>
            <person name="Petersen C."/>
        </authorList>
    </citation>
    <scope>NUCLEOTIDE SEQUENCE</scope>
    <source>
        <strain evidence="1">IBT 16125</strain>
    </source>
</reference>
<organism evidence="1 2">
    <name type="scientific">Penicillium daleae</name>
    <dbReference type="NCBI Taxonomy" id="63821"/>
    <lineage>
        <taxon>Eukaryota</taxon>
        <taxon>Fungi</taxon>
        <taxon>Dikarya</taxon>
        <taxon>Ascomycota</taxon>
        <taxon>Pezizomycotina</taxon>
        <taxon>Eurotiomycetes</taxon>
        <taxon>Eurotiomycetidae</taxon>
        <taxon>Eurotiales</taxon>
        <taxon>Aspergillaceae</taxon>
        <taxon>Penicillium</taxon>
    </lineage>
</organism>
<proteinExistence type="predicted"/>
<dbReference type="RefSeq" id="XP_056766632.1">
    <property type="nucleotide sequence ID" value="XM_056908014.1"/>
</dbReference>
<accession>A0AAD6C6F0</accession>
<dbReference type="Proteomes" id="UP001213681">
    <property type="component" value="Unassembled WGS sequence"/>
</dbReference>
<dbReference type="EMBL" id="JAPVEA010000005">
    <property type="protein sequence ID" value="KAJ5453676.1"/>
    <property type="molecule type" value="Genomic_DNA"/>
</dbReference>
<dbReference type="GeneID" id="81598257"/>